<keyword evidence="5" id="KW-0539">Nucleus</keyword>
<evidence type="ECO:0000256" key="4">
    <source>
        <dbReference type="ARBA" id="ARBA00023163"/>
    </source>
</evidence>
<organism evidence="6 7">
    <name type="scientific">Trichoderma cornu-damae</name>
    <dbReference type="NCBI Taxonomy" id="654480"/>
    <lineage>
        <taxon>Eukaryota</taxon>
        <taxon>Fungi</taxon>
        <taxon>Dikarya</taxon>
        <taxon>Ascomycota</taxon>
        <taxon>Pezizomycotina</taxon>
        <taxon>Sordariomycetes</taxon>
        <taxon>Hypocreomycetidae</taxon>
        <taxon>Hypocreales</taxon>
        <taxon>Hypocreaceae</taxon>
        <taxon>Trichoderma</taxon>
    </lineage>
</organism>
<dbReference type="EMBL" id="JAIWOZ010000004">
    <property type="protein sequence ID" value="KAH6605881.1"/>
    <property type="molecule type" value="Genomic_DNA"/>
</dbReference>
<gene>
    <name evidence="6" type="ORF">Trco_005034</name>
</gene>
<evidence type="ECO:0000256" key="5">
    <source>
        <dbReference type="ARBA" id="ARBA00023242"/>
    </source>
</evidence>
<dbReference type="GO" id="GO:0000981">
    <property type="term" value="F:DNA-binding transcription factor activity, RNA polymerase II-specific"/>
    <property type="evidence" value="ECO:0007669"/>
    <property type="project" value="TreeGrafter"/>
</dbReference>
<accession>A0A9P8QIK4</accession>
<comment type="subcellular location">
    <subcellularLocation>
        <location evidence="1">Nucleus</location>
    </subcellularLocation>
</comment>
<reference evidence="6" key="1">
    <citation type="submission" date="2021-08" db="EMBL/GenBank/DDBJ databases">
        <title>Chromosome-Level Trichoderma cornu-damae using Hi-C Data.</title>
        <authorList>
            <person name="Kim C.S."/>
        </authorList>
    </citation>
    <scope>NUCLEOTIDE SEQUENCE</scope>
    <source>
        <strain evidence="6">KA19-0412C</strain>
    </source>
</reference>
<comment type="caution">
    <text evidence="6">The sequence shown here is derived from an EMBL/GenBank/DDBJ whole genome shotgun (WGS) entry which is preliminary data.</text>
</comment>
<dbReference type="GO" id="GO:0005634">
    <property type="term" value="C:nucleus"/>
    <property type="evidence" value="ECO:0007669"/>
    <property type="project" value="UniProtKB-SubCell"/>
</dbReference>
<dbReference type="Proteomes" id="UP000827724">
    <property type="component" value="Unassembled WGS sequence"/>
</dbReference>
<dbReference type="OrthoDB" id="1600564at2759"/>
<evidence type="ECO:0000256" key="3">
    <source>
        <dbReference type="ARBA" id="ARBA00023125"/>
    </source>
</evidence>
<keyword evidence="4" id="KW-0804">Transcription</keyword>
<dbReference type="GO" id="GO:0000976">
    <property type="term" value="F:transcription cis-regulatory region binding"/>
    <property type="evidence" value="ECO:0007669"/>
    <property type="project" value="TreeGrafter"/>
</dbReference>
<proteinExistence type="predicted"/>
<dbReference type="PANTHER" id="PTHR31845:SF10">
    <property type="entry name" value="ZN(II)2CYS6 TRANSCRIPTION FACTOR (EUROFUNG)"/>
    <property type="match status" value="1"/>
</dbReference>
<keyword evidence="7" id="KW-1185">Reference proteome</keyword>
<dbReference type="AlphaFoldDB" id="A0A9P8QIK4"/>
<evidence type="ECO:0008006" key="8">
    <source>
        <dbReference type="Google" id="ProtNLM"/>
    </source>
</evidence>
<dbReference type="PANTHER" id="PTHR31845">
    <property type="entry name" value="FINGER DOMAIN PROTEIN, PUTATIVE-RELATED"/>
    <property type="match status" value="1"/>
</dbReference>
<keyword evidence="2" id="KW-0805">Transcription regulation</keyword>
<keyword evidence="3" id="KW-0238">DNA-binding</keyword>
<evidence type="ECO:0000256" key="2">
    <source>
        <dbReference type="ARBA" id="ARBA00023015"/>
    </source>
</evidence>
<dbReference type="InterPro" id="IPR051089">
    <property type="entry name" value="prtT"/>
</dbReference>
<evidence type="ECO:0000256" key="1">
    <source>
        <dbReference type="ARBA" id="ARBA00004123"/>
    </source>
</evidence>
<sequence>MTAQLAALRNGGGGSHHAAASVSVDVGKAAPGVLPEATTASEEHLLEAEAGGCYRRDLPTTSVLEGIPDIVDRGFLGVDEAEGLVARFKSSFVWSFPFVVLPPSQTAGDLRRHEPLLFLSVVAATVAGAHPIRKLVADEIMQHITSRIVAGSERSLGLLRALLVLCAWYRYPMQRGNVQLVLLLDLCVTMAHDLKLHRLPGELTTDQQRALLGTYCVSASMPKMINRPVAMTRNKRIDECCDNLAASTEYPSDRCIRPFVLMQSFMSSVDSSYKELEEHAGLDLLPFEEPFIRAIIGANLRELDKLKATLEEELPSCPNWNITVFRCGMHYINITIRDVVLGDENISFQPPHAVAESRSGEAFQTSAYRCSLLWLLLRHSKAFVNAYMDIPVAELPQVTVFTVAQLCASMVTLLRSVSALLKLVAEHDPAKQHARVRGEALREAQAIVDEADYLNTAARLHDRLRILVAGLPQHERGLDVAGTLCGHMVVLASWYAPRVRAILGVDLVAKSPPAFAASPAPPASAVIDALDAGAAANAAGLIPPPPPSMSQGLIDGGELGSAPVQQQGFPGSYAGDGDGGGGGGGYYLFNDEMWSSVLETFTTFDDGAGGDDVLSSLALVLLKVLAEELAQLDNLLLEAVAAGGPGLLGVQEIAGDVGAGRGNLQVEDFVVFKLHLGELAGVDGVEDGTSVLEGASLAALGETGTDPAGVEQPGVGLVLLDLVGEHLGVLHGVQGQEGLGEAAGEGGLGLVDAVLGAGHLGRVAGDEVEHGLGAVQLGDGRQDAAGVAGEEDDVGGHVVGQAGDLGVGDVLDGVGAASVFGERDVVVVDLAGDGVEDDVLEDGAVADGVEDVGLLLGRQADALGVAAALDVEDAAVAPAVLVVSDQGAVGVGGQGGLAGAGQAEEEGDVALLALVGRRVQGQDVVLDGHLVEEDGEDALFHLAGVLGSQDDHLLGGEVDGHRRGRGHALGVSVGGERAGIVDGVVGVEVLELLARRADEHVPHEEGMVGAGADDADADSVLFIPAGIAINDVDAVAGVEVVDGTLSVDLPDLKVRKSLVSTSLGKECVHLMEDTGGDSAN</sequence>
<evidence type="ECO:0000313" key="6">
    <source>
        <dbReference type="EMBL" id="KAH6605881.1"/>
    </source>
</evidence>
<dbReference type="CDD" id="cd12148">
    <property type="entry name" value="fungal_TF_MHR"/>
    <property type="match status" value="1"/>
</dbReference>
<evidence type="ECO:0000313" key="7">
    <source>
        <dbReference type="Proteomes" id="UP000827724"/>
    </source>
</evidence>
<protein>
    <recommendedName>
        <fullName evidence="8">Transcription factor domain-containing protein</fullName>
    </recommendedName>
</protein>
<name>A0A9P8QIK4_9HYPO</name>